<accession>A0A5M3MND2</accession>
<feature type="region of interest" description="Disordered" evidence="2">
    <location>
        <begin position="216"/>
        <end position="326"/>
    </location>
</feature>
<feature type="coiled-coil region" evidence="1">
    <location>
        <begin position="50"/>
        <end position="144"/>
    </location>
</feature>
<dbReference type="KEGG" id="cput:CONPUDRAFT_166120"/>
<evidence type="ECO:0000313" key="3">
    <source>
        <dbReference type="EMBL" id="EIW80659.1"/>
    </source>
</evidence>
<dbReference type="GeneID" id="19205480"/>
<organism evidence="3 4">
    <name type="scientific">Coniophora puteana (strain RWD-64-598)</name>
    <name type="common">Brown rot fungus</name>
    <dbReference type="NCBI Taxonomy" id="741705"/>
    <lineage>
        <taxon>Eukaryota</taxon>
        <taxon>Fungi</taxon>
        <taxon>Dikarya</taxon>
        <taxon>Basidiomycota</taxon>
        <taxon>Agaricomycotina</taxon>
        <taxon>Agaricomycetes</taxon>
        <taxon>Agaricomycetidae</taxon>
        <taxon>Boletales</taxon>
        <taxon>Coniophorineae</taxon>
        <taxon>Coniophoraceae</taxon>
        <taxon>Coniophora</taxon>
    </lineage>
</organism>
<gene>
    <name evidence="3" type="ORF">CONPUDRAFT_166120</name>
</gene>
<dbReference type="AlphaFoldDB" id="A0A5M3MND2"/>
<comment type="caution">
    <text evidence="3">The sequence shown here is derived from an EMBL/GenBank/DDBJ whole genome shotgun (WGS) entry which is preliminary data.</text>
</comment>
<evidence type="ECO:0000313" key="4">
    <source>
        <dbReference type="Proteomes" id="UP000053558"/>
    </source>
</evidence>
<name>A0A5M3MND2_CONPW</name>
<reference evidence="4" key="1">
    <citation type="journal article" date="2012" name="Science">
        <title>The Paleozoic origin of enzymatic lignin decomposition reconstructed from 31 fungal genomes.</title>
        <authorList>
            <person name="Floudas D."/>
            <person name="Binder M."/>
            <person name="Riley R."/>
            <person name="Barry K."/>
            <person name="Blanchette R.A."/>
            <person name="Henrissat B."/>
            <person name="Martinez A.T."/>
            <person name="Otillar R."/>
            <person name="Spatafora J.W."/>
            <person name="Yadav J.S."/>
            <person name="Aerts A."/>
            <person name="Benoit I."/>
            <person name="Boyd A."/>
            <person name="Carlson A."/>
            <person name="Copeland A."/>
            <person name="Coutinho P.M."/>
            <person name="de Vries R.P."/>
            <person name="Ferreira P."/>
            <person name="Findley K."/>
            <person name="Foster B."/>
            <person name="Gaskell J."/>
            <person name="Glotzer D."/>
            <person name="Gorecki P."/>
            <person name="Heitman J."/>
            <person name="Hesse C."/>
            <person name="Hori C."/>
            <person name="Igarashi K."/>
            <person name="Jurgens J.A."/>
            <person name="Kallen N."/>
            <person name="Kersten P."/>
            <person name="Kohler A."/>
            <person name="Kuees U."/>
            <person name="Kumar T.K.A."/>
            <person name="Kuo A."/>
            <person name="LaButti K."/>
            <person name="Larrondo L.F."/>
            <person name="Lindquist E."/>
            <person name="Ling A."/>
            <person name="Lombard V."/>
            <person name="Lucas S."/>
            <person name="Lundell T."/>
            <person name="Martin R."/>
            <person name="McLaughlin D.J."/>
            <person name="Morgenstern I."/>
            <person name="Morin E."/>
            <person name="Murat C."/>
            <person name="Nagy L.G."/>
            <person name="Nolan M."/>
            <person name="Ohm R.A."/>
            <person name="Patyshakuliyeva A."/>
            <person name="Rokas A."/>
            <person name="Ruiz-Duenas F.J."/>
            <person name="Sabat G."/>
            <person name="Salamov A."/>
            <person name="Samejima M."/>
            <person name="Schmutz J."/>
            <person name="Slot J.C."/>
            <person name="St John F."/>
            <person name="Stenlid J."/>
            <person name="Sun H."/>
            <person name="Sun S."/>
            <person name="Syed K."/>
            <person name="Tsang A."/>
            <person name="Wiebenga A."/>
            <person name="Young D."/>
            <person name="Pisabarro A."/>
            <person name="Eastwood D.C."/>
            <person name="Martin F."/>
            <person name="Cullen D."/>
            <person name="Grigoriev I.V."/>
            <person name="Hibbett D.S."/>
        </authorList>
    </citation>
    <scope>NUCLEOTIDE SEQUENCE [LARGE SCALE GENOMIC DNA]</scope>
    <source>
        <strain evidence="4">RWD-64-598 SS2</strain>
    </source>
</reference>
<evidence type="ECO:0000256" key="2">
    <source>
        <dbReference type="SAM" id="MobiDB-lite"/>
    </source>
</evidence>
<dbReference type="EMBL" id="JH711579">
    <property type="protein sequence ID" value="EIW80659.1"/>
    <property type="molecule type" value="Genomic_DNA"/>
</dbReference>
<evidence type="ECO:0000256" key="1">
    <source>
        <dbReference type="SAM" id="Coils"/>
    </source>
</evidence>
<feature type="compositionally biased region" description="Polar residues" evidence="2">
    <location>
        <begin position="275"/>
        <end position="292"/>
    </location>
</feature>
<keyword evidence="4" id="KW-1185">Reference proteome</keyword>
<protein>
    <submittedName>
        <fullName evidence="3">Uncharacterized protein</fullName>
    </submittedName>
</protein>
<dbReference type="Proteomes" id="UP000053558">
    <property type="component" value="Unassembled WGS sequence"/>
</dbReference>
<dbReference type="RefSeq" id="XP_007769552.1">
    <property type="nucleotide sequence ID" value="XM_007771362.1"/>
</dbReference>
<keyword evidence="1" id="KW-0175">Coiled coil</keyword>
<proteinExistence type="predicted"/>
<sequence>MTSFNLDEGYSDAASTSAYTMSPPLDAEPSQLRLAYDFLQKEHVSLLRDKERADADKRALQAEVERLRDDVRTQGEELHRVGAEAASTRRVLVRKADGYAALLKEEVREMERLKIENDMLVAERQALEDALQASNQEIASLKADAERRVARGHWEWRSRMLQRCNELVPLVESRLAELKSTQASLSNLDSIDADQAAEDAEERDHGFLLQLLTPHPSTKTQRNAPTHPASSLAPPFSDDQTRPSAYSTPQPGILRGDILTLGLPTPKPTPDDTPVSLTSHSGAHTQPSTPSAISEPRSSPEPHSPHSDPPSPIDLFSTPSPDLSEDQPDVVEVCAVLISWSRVRRALDCFVAMSQSNKVRFLEQRILSRKEEGSSKDAPMAKFLSSAVSSDKYGMARLEEDLRLVAEDISDAKSFTEFLSRTPLPLATKERLIHIAEAVSAQGSSMAPN</sequence>
<feature type="region of interest" description="Disordered" evidence="2">
    <location>
        <begin position="1"/>
        <end position="25"/>
    </location>
</feature>